<dbReference type="AlphaFoldDB" id="A0A183SKW1"/>
<evidence type="ECO:0000313" key="3">
    <source>
        <dbReference type="WBParaSite" id="SSLN_0000501401-mRNA-1"/>
    </source>
</evidence>
<evidence type="ECO:0000313" key="1">
    <source>
        <dbReference type="EMBL" id="VDL91244.1"/>
    </source>
</evidence>
<gene>
    <name evidence="1" type="ORF">SSLN_LOCUS4859</name>
</gene>
<name>A0A183SKW1_SCHSO</name>
<organism evidence="3">
    <name type="scientific">Schistocephalus solidus</name>
    <name type="common">Tapeworm</name>
    <dbReference type="NCBI Taxonomy" id="70667"/>
    <lineage>
        <taxon>Eukaryota</taxon>
        <taxon>Metazoa</taxon>
        <taxon>Spiralia</taxon>
        <taxon>Lophotrochozoa</taxon>
        <taxon>Platyhelminthes</taxon>
        <taxon>Cestoda</taxon>
        <taxon>Eucestoda</taxon>
        <taxon>Diphyllobothriidea</taxon>
        <taxon>Diphyllobothriidae</taxon>
        <taxon>Schistocephalus</taxon>
    </lineage>
</organism>
<evidence type="ECO:0000313" key="2">
    <source>
        <dbReference type="Proteomes" id="UP000275846"/>
    </source>
</evidence>
<dbReference type="EMBL" id="UYSU01033025">
    <property type="protein sequence ID" value="VDL91244.1"/>
    <property type="molecule type" value="Genomic_DNA"/>
</dbReference>
<accession>A0A183SKW1</accession>
<dbReference type="WBParaSite" id="SSLN_0000501401-mRNA-1">
    <property type="protein sequence ID" value="SSLN_0000501401-mRNA-1"/>
    <property type="gene ID" value="SSLN_0000501401"/>
</dbReference>
<reference evidence="1 2" key="2">
    <citation type="submission" date="2018-11" db="EMBL/GenBank/DDBJ databases">
        <authorList>
            <consortium name="Pathogen Informatics"/>
        </authorList>
    </citation>
    <scope>NUCLEOTIDE SEQUENCE [LARGE SCALE GENOMIC DNA]</scope>
    <source>
        <strain evidence="1 2">NST_G2</strain>
    </source>
</reference>
<protein>
    <submittedName>
        <fullName evidence="3">Endo/exonuclease/phosphatase domain-containing protein</fullName>
    </submittedName>
</protein>
<dbReference type="Proteomes" id="UP000275846">
    <property type="component" value="Unassembled WGS sequence"/>
</dbReference>
<reference evidence="3" key="1">
    <citation type="submission" date="2016-06" db="UniProtKB">
        <authorList>
            <consortium name="WormBaseParasite"/>
        </authorList>
    </citation>
    <scope>IDENTIFICATION</scope>
</reference>
<proteinExistence type="predicted"/>
<sequence length="178" mass="20807">MHPRSRRWHLLDYVLVRRRDRQEVLVTKAINDADGWTDHCLVISQIRLQLQPRRWPQSKRLPGKLNSLLLNLPAHCVDFSNQINEKLEDLNAPDDNATVETRWCQMRNVIQFTALEVLGCARRQHQDWFDDNDADISNFLAEKNGLHKVYMNLRTDATKAPSLDVVALYINGYGRCRM</sequence>
<keyword evidence="2" id="KW-1185">Reference proteome</keyword>